<dbReference type="HOGENOM" id="CLU_033561_2_0_1"/>
<feature type="domain" description="Cyclin-like" evidence="6">
    <location>
        <begin position="71"/>
        <end position="157"/>
    </location>
</feature>
<accession>K0KLI1</accession>
<keyword evidence="8" id="KW-1185">Reference proteome</keyword>
<dbReference type="GO" id="GO:0044843">
    <property type="term" value="P:cell cycle G1/S phase transition"/>
    <property type="evidence" value="ECO:0007669"/>
    <property type="project" value="UniProtKB-ARBA"/>
</dbReference>
<dbReference type="Proteomes" id="UP000009328">
    <property type="component" value="Unassembled WGS sequence"/>
</dbReference>
<dbReference type="FunCoup" id="K0KLI1">
    <property type="interactions" value="229"/>
</dbReference>
<dbReference type="GO" id="GO:0051726">
    <property type="term" value="P:regulation of cell cycle"/>
    <property type="evidence" value="ECO:0007669"/>
    <property type="project" value="UniProtKB-ARBA"/>
</dbReference>
<dbReference type="InterPro" id="IPR039361">
    <property type="entry name" value="Cyclin"/>
</dbReference>
<keyword evidence="2" id="KW-0132">Cell division</keyword>
<dbReference type="EMBL" id="CAIF01000039">
    <property type="protein sequence ID" value="CCH42219.1"/>
    <property type="molecule type" value="Genomic_DNA"/>
</dbReference>
<proteinExistence type="inferred from homology"/>
<dbReference type="Gene3D" id="1.10.472.10">
    <property type="entry name" value="Cyclin-like"/>
    <property type="match status" value="2"/>
</dbReference>
<gene>
    <name evidence="7" type="ORF">BN7_1763</name>
</gene>
<dbReference type="InParanoid" id="K0KLI1"/>
<comment type="similarity">
    <text evidence="1 5">Belongs to the cyclin family.</text>
</comment>
<keyword evidence="4" id="KW-0131">Cell cycle</keyword>
<evidence type="ECO:0000256" key="1">
    <source>
        <dbReference type="ARBA" id="ARBA00008742"/>
    </source>
</evidence>
<dbReference type="InterPro" id="IPR036915">
    <property type="entry name" value="Cyclin-like_sf"/>
</dbReference>
<dbReference type="InterPro" id="IPR013763">
    <property type="entry name" value="Cyclin-like_dom"/>
</dbReference>
<evidence type="ECO:0000256" key="2">
    <source>
        <dbReference type="ARBA" id="ARBA00022618"/>
    </source>
</evidence>
<dbReference type="STRING" id="1206466.K0KLI1"/>
<dbReference type="eggNOG" id="KOG0653">
    <property type="taxonomic scope" value="Eukaryota"/>
</dbReference>
<dbReference type="InterPro" id="IPR048258">
    <property type="entry name" value="Cyclins_cyclin-box"/>
</dbReference>
<keyword evidence="3 5" id="KW-0195">Cyclin</keyword>
<reference evidence="7 8" key="1">
    <citation type="journal article" date="2012" name="Eukaryot. Cell">
        <title>Draft genome sequence of Wickerhamomyces ciferrii NRRL Y-1031 F-60-10.</title>
        <authorList>
            <person name="Schneider J."/>
            <person name="Andrea H."/>
            <person name="Blom J."/>
            <person name="Jaenicke S."/>
            <person name="Ruckert C."/>
            <person name="Schorsch C."/>
            <person name="Szczepanowski R."/>
            <person name="Farwick M."/>
            <person name="Goesmann A."/>
            <person name="Puhler A."/>
            <person name="Schaffer S."/>
            <person name="Tauch A."/>
            <person name="Kohler T."/>
            <person name="Brinkrolf K."/>
        </authorList>
    </citation>
    <scope>NUCLEOTIDE SEQUENCE [LARGE SCALE GENOMIC DNA]</scope>
    <source>
        <strain evidence="8">ATCC 14091 / BCRC 22168 / CBS 111 / JCM 3599 / NBRC 0793 / NRRL Y-1031 F-60-10</strain>
    </source>
</reference>
<dbReference type="GO" id="GO:0051301">
    <property type="term" value="P:cell division"/>
    <property type="evidence" value="ECO:0007669"/>
    <property type="project" value="UniProtKB-KW"/>
</dbReference>
<dbReference type="AlphaFoldDB" id="K0KLI1"/>
<evidence type="ECO:0000256" key="3">
    <source>
        <dbReference type="ARBA" id="ARBA00023127"/>
    </source>
</evidence>
<comment type="caution">
    <text evidence="7">The sequence shown here is derived from an EMBL/GenBank/DDBJ whole genome shotgun (WGS) entry which is preliminary data.</text>
</comment>
<organism evidence="7 8">
    <name type="scientific">Wickerhamomyces ciferrii (strain ATCC 14091 / BCRC 22168 / CBS 111 / JCM 3599 / NBRC 0793 / NRRL Y-1031 F-60-10)</name>
    <name type="common">Yeast</name>
    <name type="synonym">Pichia ciferrii</name>
    <dbReference type="NCBI Taxonomy" id="1206466"/>
    <lineage>
        <taxon>Eukaryota</taxon>
        <taxon>Fungi</taxon>
        <taxon>Dikarya</taxon>
        <taxon>Ascomycota</taxon>
        <taxon>Saccharomycotina</taxon>
        <taxon>Saccharomycetes</taxon>
        <taxon>Phaffomycetales</taxon>
        <taxon>Wickerhamomycetaceae</taxon>
        <taxon>Wickerhamomyces</taxon>
    </lineage>
</organism>
<evidence type="ECO:0000256" key="5">
    <source>
        <dbReference type="RuleBase" id="RU000383"/>
    </source>
</evidence>
<dbReference type="InterPro" id="IPR006671">
    <property type="entry name" value="Cyclin_N"/>
</dbReference>
<sequence length="424" mass="47785">MALKRRTTARLAAAHPKLKAMEQKAHTNAVQTYIPDILKHLTELESTTKMNPQMIQSQPQITVAMRPILFDFLMDVHNRLKLSSQTFFLTINIIDRYCSLRIVRKDHYQLLGLTALWLASKYCDSKNKIPSIEFLRATCCHCYSKNLFVEMESHILKSLEWNVGSSTHDAFIDLLLKENALDFKPERVNDIKYGANYLSQLSQFSTRITFNYSTSMISIASVLIMTNSLSLLNDNQFVHFNTQTGNSFKLNKLCALILSVIRENPLPASIDNKFFKSNNDNTTLDSIVAYANEFRSHSQFFSPSTPLYNTPMASRTSSTSSQSSNASSLLSKSSAASSLMTPPTSCTASPIEFNAGQNNSIDQQKAAILPLQDLKIQCLPTFSSNYTTTPQHVQLQDIERKRTNSWGSEDQVKRFLSQDNLASN</sequence>
<evidence type="ECO:0000313" key="7">
    <source>
        <dbReference type="EMBL" id="CCH42219.1"/>
    </source>
</evidence>
<dbReference type="PANTHER" id="PTHR10177">
    <property type="entry name" value="CYCLINS"/>
    <property type="match status" value="1"/>
</dbReference>
<protein>
    <submittedName>
        <fullName evidence="7">Cyclin-B1-2</fullName>
    </submittedName>
</protein>
<evidence type="ECO:0000313" key="8">
    <source>
        <dbReference type="Proteomes" id="UP000009328"/>
    </source>
</evidence>
<dbReference type="SMART" id="SM00385">
    <property type="entry name" value="CYCLIN"/>
    <property type="match status" value="1"/>
</dbReference>
<evidence type="ECO:0000256" key="4">
    <source>
        <dbReference type="ARBA" id="ARBA00023306"/>
    </source>
</evidence>
<dbReference type="Pfam" id="PF00134">
    <property type="entry name" value="Cyclin_N"/>
    <property type="match status" value="1"/>
</dbReference>
<dbReference type="SUPFAM" id="SSF47954">
    <property type="entry name" value="Cyclin-like"/>
    <property type="match status" value="1"/>
</dbReference>
<dbReference type="FunFam" id="1.10.472.10:FF:000010">
    <property type="entry name" value="G1/S-specific cyclin Cln1"/>
    <property type="match status" value="1"/>
</dbReference>
<dbReference type="PROSITE" id="PS00292">
    <property type="entry name" value="CYCLINS"/>
    <property type="match status" value="1"/>
</dbReference>
<evidence type="ECO:0000259" key="6">
    <source>
        <dbReference type="SMART" id="SM00385"/>
    </source>
</evidence>
<dbReference type="GO" id="GO:0044772">
    <property type="term" value="P:mitotic cell cycle phase transition"/>
    <property type="evidence" value="ECO:0007669"/>
    <property type="project" value="UniProtKB-ARBA"/>
</dbReference>
<name>K0KLI1_WICCF</name>
<dbReference type="GO" id="GO:0016538">
    <property type="term" value="F:cyclin-dependent protein serine/threonine kinase regulator activity"/>
    <property type="evidence" value="ECO:0007669"/>
    <property type="project" value="UniProtKB-ARBA"/>
</dbReference>
<dbReference type="CDD" id="cd20559">
    <property type="entry name" value="CYCLIN_ScCLN_like"/>
    <property type="match status" value="1"/>
</dbReference>